<dbReference type="Gene3D" id="2.60.40.1400">
    <property type="entry name" value="G protein-activated inward rectifier potassium channel 1"/>
    <property type="match status" value="1"/>
</dbReference>
<dbReference type="Gene3D" id="1.10.287.70">
    <property type="match status" value="1"/>
</dbReference>
<keyword evidence="1" id="KW-0407">Ion channel</keyword>
<evidence type="ECO:0000256" key="2">
    <source>
        <dbReference type="SAM" id="Phobius"/>
    </source>
</evidence>
<keyword evidence="1" id="KW-0633">Potassium transport</keyword>
<sequence length="250" mass="28665">MSGVDGKTPLFLAVNNHHHHNNNSNSAPSAKTKLLSASSLREVEECCAGKSAPARLVAKDGSCLIRPIHMPNHYFTLYRNWFHLLIENSWRAILFVFASGFVFSWLFFGLLYYIIALWSRSDDQQNQRAEHHQCIANVQSFVSAFLFSMESQHTIGYGTRYMTEMCPQAFAVLCVQLIVLRPKKRKQEMRFSKRAVVGWSVMDEANNSSDEPCKVPNYPILMIRLADIQHRLYLAESHVKLYMASTKSMR</sequence>
<dbReference type="InterPro" id="IPR016449">
    <property type="entry name" value="K_chnl_inward-rec_Kir"/>
</dbReference>
<dbReference type="AlphaFoldDB" id="A0A915DX27"/>
<keyword evidence="2" id="KW-0472">Membrane</keyword>
<organism evidence="4 5">
    <name type="scientific">Ditylenchus dipsaci</name>
    <dbReference type="NCBI Taxonomy" id="166011"/>
    <lineage>
        <taxon>Eukaryota</taxon>
        <taxon>Metazoa</taxon>
        <taxon>Ecdysozoa</taxon>
        <taxon>Nematoda</taxon>
        <taxon>Chromadorea</taxon>
        <taxon>Rhabditida</taxon>
        <taxon>Tylenchina</taxon>
        <taxon>Tylenchomorpha</taxon>
        <taxon>Sphaerularioidea</taxon>
        <taxon>Anguinidae</taxon>
        <taxon>Anguininae</taxon>
        <taxon>Ditylenchus</taxon>
    </lineage>
</organism>
<dbReference type="GO" id="GO:0005886">
    <property type="term" value="C:plasma membrane"/>
    <property type="evidence" value="ECO:0007669"/>
    <property type="project" value="TreeGrafter"/>
</dbReference>
<feature type="transmembrane region" description="Helical" evidence="2">
    <location>
        <begin position="92"/>
        <end position="115"/>
    </location>
</feature>
<keyword evidence="1" id="KW-0406">Ion transport</keyword>
<keyword evidence="2" id="KW-1133">Transmembrane helix</keyword>
<keyword evidence="4" id="KW-1185">Reference proteome</keyword>
<dbReference type="PANTHER" id="PTHR11767">
    <property type="entry name" value="INWARD RECTIFIER POTASSIUM CHANNEL"/>
    <property type="match status" value="1"/>
</dbReference>
<dbReference type="WBParaSite" id="jg2387">
    <property type="protein sequence ID" value="jg2387"/>
    <property type="gene ID" value="jg2387"/>
</dbReference>
<dbReference type="GO" id="GO:0034702">
    <property type="term" value="C:monoatomic ion channel complex"/>
    <property type="evidence" value="ECO:0007669"/>
    <property type="project" value="UniProtKB-KW"/>
</dbReference>
<keyword evidence="1" id="KW-0630">Potassium</keyword>
<name>A0A915DX27_9BILA</name>
<dbReference type="GO" id="GO:0034765">
    <property type="term" value="P:regulation of monoatomic ion transmembrane transport"/>
    <property type="evidence" value="ECO:0007669"/>
    <property type="project" value="TreeGrafter"/>
</dbReference>
<dbReference type="InterPro" id="IPR040445">
    <property type="entry name" value="Kir_TM"/>
</dbReference>
<dbReference type="GO" id="GO:1990573">
    <property type="term" value="P:potassium ion import across plasma membrane"/>
    <property type="evidence" value="ECO:0007669"/>
    <property type="project" value="TreeGrafter"/>
</dbReference>
<accession>A0A915DX27</accession>
<dbReference type="GO" id="GO:0005242">
    <property type="term" value="F:inward rectifier potassium channel activity"/>
    <property type="evidence" value="ECO:0007669"/>
    <property type="project" value="InterPro"/>
</dbReference>
<proteinExistence type="inferred from homology"/>
<comment type="similarity">
    <text evidence="1">Belongs to the inward rectifier-type potassium channel (TC 1.A.2.1) family.</text>
</comment>
<dbReference type="PRINTS" id="PR01320">
    <property type="entry name" value="KIRCHANNEL"/>
</dbReference>
<evidence type="ECO:0000256" key="1">
    <source>
        <dbReference type="RuleBase" id="RU003822"/>
    </source>
</evidence>
<evidence type="ECO:0000313" key="4">
    <source>
        <dbReference type="Proteomes" id="UP000887574"/>
    </source>
</evidence>
<evidence type="ECO:0000259" key="3">
    <source>
        <dbReference type="Pfam" id="PF01007"/>
    </source>
</evidence>
<feature type="transmembrane region" description="Helical" evidence="2">
    <location>
        <begin position="161"/>
        <end position="180"/>
    </location>
</feature>
<evidence type="ECO:0000313" key="5">
    <source>
        <dbReference type="WBParaSite" id="jg2387"/>
    </source>
</evidence>
<dbReference type="Proteomes" id="UP000887574">
    <property type="component" value="Unplaced"/>
</dbReference>
<keyword evidence="1" id="KW-0813">Transport</keyword>
<dbReference type="PANTHER" id="PTHR11767:SF61">
    <property type="entry name" value="IRK_C DOMAIN-CONTAINING PROTEIN"/>
    <property type="match status" value="1"/>
</dbReference>
<protein>
    <submittedName>
        <fullName evidence="5">Potassium channel inwardly rectifying transmembrane domain-containing protein</fullName>
    </submittedName>
</protein>
<comment type="subcellular location">
    <subcellularLocation>
        <location evidence="1">Membrane</location>
        <topology evidence="1">Multi-pass membrane protein</topology>
    </subcellularLocation>
</comment>
<dbReference type="Pfam" id="PF01007">
    <property type="entry name" value="IRK"/>
    <property type="match status" value="1"/>
</dbReference>
<reference evidence="5" key="1">
    <citation type="submission" date="2022-11" db="UniProtKB">
        <authorList>
            <consortium name="WormBaseParasite"/>
        </authorList>
    </citation>
    <scope>IDENTIFICATION</scope>
</reference>
<dbReference type="InterPro" id="IPR013518">
    <property type="entry name" value="K_chnl_inward-rec_Kir_cyto"/>
</dbReference>
<keyword evidence="1" id="KW-0851">Voltage-gated channel</keyword>
<dbReference type="SUPFAM" id="SSF81324">
    <property type="entry name" value="Voltage-gated potassium channels"/>
    <property type="match status" value="1"/>
</dbReference>
<feature type="domain" description="Potassium channel inwardly rectifying transmembrane" evidence="3">
    <location>
        <begin position="57"/>
        <end position="179"/>
    </location>
</feature>
<keyword evidence="1 2" id="KW-0812">Transmembrane</keyword>